<sequence length="331" mass="36067">MSVQDDIRQTAGQLLADGKVDLVIGFAEGTLAMKAAPCFITAADDVEQLVWNSFCLNNLAVYLSRCFTPDPQLREPPPPPKVAVIVKGCDGRSVVGLIKEQQAPRENLTIIAVPCDGMLDADVARRVLGAEEIVAADEVDGAVKITDETGKETTVDRKELLAEACRFCTHRAAAVYDQTIGELPADADPLAPDDQFEAYCQKPTADKWRQFCSEISKCVLCKACRSACPNCYCRTCFADQTRPNWMGSGAKLGDVIFYHLGRLFHQAGRCVDCGACVRACPVGVDLRTFTYKLVEDAEQLFDFTPGLDLEQAPPLTVFAPGDSENFITDPE</sequence>
<accession>A0A0F9Z1R6</accession>
<evidence type="ECO:0000259" key="1">
    <source>
        <dbReference type="PROSITE" id="PS51379"/>
    </source>
</evidence>
<name>A0A0F9Z1R6_9ZZZZ</name>
<gene>
    <name evidence="2" type="ORF">LCGC14_0015140</name>
</gene>
<evidence type="ECO:0000313" key="2">
    <source>
        <dbReference type="EMBL" id="KKO11039.1"/>
    </source>
</evidence>
<dbReference type="InterPro" id="IPR017900">
    <property type="entry name" value="4Fe4S_Fe_S_CS"/>
</dbReference>
<dbReference type="PROSITE" id="PS51379">
    <property type="entry name" value="4FE4S_FER_2"/>
    <property type="match status" value="1"/>
</dbReference>
<comment type="caution">
    <text evidence="2">The sequence shown here is derived from an EMBL/GenBank/DDBJ whole genome shotgun (WGS) entry which is preliminary data.</text>
</comment>
<dbReference type="Gene3D" id="3.30.70.20">
    <property type="match status" value="1"/>
</dbReference>
<dbReference type="InterPro" id="IPR017896">
    <property type="entry name" value="4Fe4S_Fe-S-bd"/>
</dbReference>
<dbReference type="AlphaFoldDB" id="A0A0F9Z1R6"/>
<protein>
    <recommendedName>
        <fullName evidence="1">4Fe-4S ferredoxin-type domain-containing protein</fullName>
    </recommendedName>
</protein>
<dbReference type="EMBL" id="LAZR01000003">
    <property type="protein sequence ID" value="KKO11039.1"/>
    <property type="molecule type" value="Genomic_DNA"/>
</dbReference>
<dbReference type="SUPFAM" id="SSF46548">
    <property type="entry name" value="alpha-helical ferredoxin"/>
    <property type="match status" value="1"/>
</dbReference>
<reference evidence="2" key="1">
    <citation type="journal article" date="2015" name="Nature">
        <title>Complex archaea that bridge the gap between prokaryotes and eukaryotes.</title>
        <authorList>
            <person name="Spang A."/>
            <person name="Saw J.H."/>
            <person name="Jorgensen S.L."/>
            <person name="Zaremba-Niedzwiedzka K."/>
            <person name="Martijn J."/>
            <person name="Lind A.E."/>
            <person name="van Eijk R."/>
            <person name="Schleper C."/>
            <person name="Guy L."/>
            <person name="Ettema T.J."/>
        </authorList>
    </citation>
    <scope>NUCLEOTIDE SEQUENCE</scope>
</reference>
<feature type="domain" description="4Fe-4S ferredoxin-type" evidence="1">
    <location>
        <begin position="261"/>
        <end position="284"/>
    </location>
</feature>
<dbReference type="Pfam" id="PF13183">
    <property type="entry name" value="Fer4_8"/>
    <property type="match status" value="1"/>
</dbReference>
<proteinExistence type="predicted"/>
<dbReference type="PROSITE" id="PS00198">
    <property type="entry name" value="4FE4S_FER_1"/>
    <property type="match status" value="2"/>
</dbReference>
<organism evidence="2">
    <name type="scientific">marine sediment metagenome</name>
    <dbReference type="NCBI Taxonomy" id="412755"/>
    <lineage>
        <taxon>unclassified sequences</taxon>
        <taxon>metagenomes</taxon>
        <taxon>ecological metagenomes</taxon>
    </lineage>
</organism>